<feature type="repeat" description="ANK" evidence="3">
    <location>
        <begin position="835"/>
        <end position="867"/>
    </location>
</feature>
<dbReference type="PROSITE" id="PS50297">
    <property type="entry name" value="ANK_REP_REGION"/>
    <property type="match status" value="1"/>
</dbReference>
<feature type="compositionally biased region" description="Polar residues" evidence="4">
    <location>
        <begin position="163"/>
        <end position="173"/>
    </location>
</feature>
<evidence type="ECO:0000256" key="4">
    <source>
        <dbReference type="SAM" id="MobiDB-lite"/>
    </source>
</evidence>
<feature type="non-terminal residue" evidence="7">
    <location>
        <position position="1"/>
    </location>
</feature>
<dbReference type="PANTHER" id="PTHR24171:SF9">
    <property type="entry name" value="ANKYRIN REPEAT DOMAIN-CONTAINING PROTEIN 39"/>
    <property type="match status" value="1"/>
</dbReference>
<protein>
    <recommendedName>
        <fullName evidence="9">Ankyrin repeat protein</fullName>
    </recommendedName>
</protein>
<evidence type="ECO:0000256" key="1">
    <source>
        <dbReference type="ARBA" id="ARBA00022737"/>
    </source>
</evidence>
<keyword evidence="5" id="KW-0472">Membrane</keyword>
<dbReference type="AlphaFoldDB" id="A0AAE0KM10"/>
<sequence>VRAVALVATFLTAQAIAASDGDEFSNNLVSDLAPILALFGERVTTQFMSQATGWADIILLAVGPLGVVTIIVSAIRVGGPIWLRSVIGRARENSAAAEVDVMSSTSNEVCELWNGQKVVRTAGEANIAEFIVLLPHSQASTDHSADNGASHEPQTPNPLPAETHSSQPDMQTSSHHDGKGPSSSNGLGDSSPDELGIGGQHLDGSPSDPFEFLTIVRNEVNEAPNLLLNIGRFSSPSELWAAAVVGVVLQFGVLVYFGLIVYHPSLAFQKGDSPIVPYAYPCTAIGTVLLVSGLLICSHVVESSTREESYRPTACEARVVYLQKAGSVSDQSFSSFAIFAKGAKSAVITSRRNSMNSILELKTVIGTSTSLLGFVAQFVGLRAMHWSATVAQLSVTLAMAALRVIIRRDLASIPKTERLLLDFELDWLATKLALKFPPGTSDWLDLPKSKDSEALHEPQDWIIKVKQDSETPDPGNLSASTAHYAMRLRKGLADLAGWPRPLSAEARALAAAIECAMNFFDGLSAFTPLRRFGLPAESSVGSLFGLNSGKWEASEAEIEALLSLWSYGAHVHEAESRSASMRKTDKTSPAPQQILRLLGVNSAQLRRDLRWWLPSETTTVMAVSRIREAEPAREGVDGSPDGTCRGIIGCGTSRCFPGWTKTLHYRAKKLERPYDTTSQFTHKDHTAISLATTSEQPPKLLFSQHLFTAFMWSLVPKLHRPVPGRANIQASDLSQLDSPLSWQWFTLQNAQLSQLARDIHATGLGSLEDVHLCILPPLSRKNCLPLANRHAMIDARDYMGCTPLHCASSRVTDKIETIVFSLIQAGANVDLRCQNGLTPLHCAAMVGNVGVVCHLVTAGADVNGLDSLRETALHKAAFRGHNEV</sequence>
<keyword evidence="8" id="KW-1185">Reference proteome</keyword>
<evidence type="ECO:0000256" key="3">
    <source>
        <dbReference type="PROSITE-ProRule" id="PRU00023"/>
    </source>
</evidence>
<keyword evidence="2 3" id="KW-0040">ANK repeat</keyword>
<feature type="transmembrane region" description="Helical" evidence="5">
    <location>
        <begin position="57"/>
        <end position="83"/>
    </location>
</feature>
<evidence type="ECO:0000313" key="8">
    <source>
        <dbReference type="Proteomes" id="UP001287356"/>
    </source>
</evidence>
<evidence type="ECO:0000313" key="7">
    <source>
        <dbReference type="EMBL" id="KAK3378964.1"/>
    </source>
</evidence>
<proteinExistence type="predicted"/>
<keyword evidence="1" id="KW-0677">Repeat</keyword>
<feature type="transmembrane region" description="Helical" evidence="5">
    <location>
        <begin position="239"/>
        <end position="258"/>
    </location>
</feature>
<feature type="transmembrane region" description="Helical" evidence="5">
    <location>
        <begin position="278"/>
        <end position="301"/>
    </location>
</feature>
<evidence type="ECO:0000256" key="6">
    <source>
        <dbReference type="SAM" id="SignalP"/>
    </source>
</evidence>
<dbReference type="PROSITE" id="PS50088">
    <property type="entry name" value="ANK_REPEAT"/>
    <property type="match status" value="2"/>
</dbReference>
<name>A0AAE0KM10_9PEZI</name>
<dbReference type="Pfam" id="PF12796">
    <property type="entry name" value="Ank_2"/>
    <property type="match status" value="1"/>
</dbReference>
<accession>A0AAE0KM10</accession>
<reference evidence="7" key="2">
    <citation type="submission" date="2023-06" db="EMBL/GenBank/DDBJ databases">
        <authorList>
            <consortium name="Lawrence Berkeley National Laboratory"/>
            <person name="Haridas S."/>
            <person name="Hensen N."/>
            <person name="Bonometti L."/>
            <person name="Westerberg I."/>
            <person name="Brannstrom I.O."/>
            <person name="Guillou S."/>
            <person name="Cros-Aarteil S."/>
            <person name="Calhoun S."/>
            <person name="Kuo A."/>
            <person name="Mondo S."/>
            <person name="Pangilinan J."/>
            <person name="Riley R."/>
            <person name="Labutti K."/>
            <person name="Andreopoulos B."/>
            <person name="Lipzen A."/>
            <person name="Chen C."/>
            <person name="Yanf M."/>
            <person name="Daum C."/>
            <person name="Ng V."/>
            <person name="Clum A."/>
            <person name="Steindorff A."/>
            <person name="Ohm R."/>
            <person name="Martin F."/>
            <person name="Silar P."/>
            <person name="Natvig D."/>
            <person name="Lalanne C."/>
            <person name="Gautier V."/>
            <person name="Ament-Velasquez S.L."/>
            <person name="Kruys A."/>
            <person name="Hutchinson M.I."/>
            <person name="Powell A.J."/>
            <person name="Barry K."/>
            <person name="Miller A.N."/>
            <person name="Grigoriev I.V."/>
            <person name="Debuchy R."/>
            <person name="Gladieux P."/>
            <person name="Thoren M.H."/>
            <person name="Johannesson H."/>
        </authorList>
    </citation>
    <scope>NUCLEOTIDE SEQUENCE</scope>
    <source>
        <strain evidence="7">CBS 958.72</strain>
    </source>
</reference>
<keyword evidence="5" id="KW-0812">Transmembrane</keyword>
<feature type="chain" id="PRO_5042290060" description="Ankyrin repeat protein" evidence="6">
    <location>
        <begin position="18"/>
        <end position="884"/>
    </location>
</feature>
<feature type="signal peptide" evidence="6">
    <location>
        <begin position="1"/>
        <end position="17"/>
    </location>
</feature>
<dbReference type="Proteomes" id="UP001287356">
    <property type="component" value="Unassembled WGS sequence"/>
</dbReference>
<dbReference type="EMBL" id="JAULSN010000002">
    <property type="protein sequence ID" value="KAK3378964.1"/>
    <property type="molecule type" value="Genomic_DNA"/>
</dbReference>
<feature type="region of interest" description="Disordered" evidence="4">
    <location>
        <begin position="140"/>
        <end position="201"/>
    </location>
</feature>
<dbReference type="PANTHER" id="PTHR24171">
    <property type="entry name" value="ANKYRIN REPEAT DOMAIN-CONTAINING PROTEIN 39-RELATED"/>
    <property type="match status" value="1"/>
</dbReference>
<evidence type="ECO:0008006" key="9">
    <source>
        <dbReference type="Google" id="ProtNLM"/>
    </source>
</evidence>
<dbReference type="InterPro" id="IPR036770">
    <property type="entry name" value="Ankyrin_rpt-contain_sf"/>
</dbReference>
<evidence type="ECO:0000256" key="5">
    <source>
        <dbReference type="SAM" id="Phobius"/>
    </source>
</evidence>
<feature type="non-terminal residue" evidence="7">
    <location>
        <position position="884"/>
    </location>
</feature>
<organism evidence="7 8">
    <name type="scientific">Lasiosphaeria ovina</name>
    <dbReference type="NCBI Taxonomy" id="92902"/>
    <lineage>
        <taxon>Eukaryota</taxon>
        <taxon>Fungi</taxon>
        <taxon>Dikarya</taxon>
        <taxon>Ascomycota</taxon>
        <taxon>Pezizomycotina</taxon>
        <taxon>Sordariomycetes</taxon>
        <taxon>Sordariomycetidae</taxon>
        <taxon>Sordariales</taxon>
        <taxon>Lasiosphaeriaceae</taxon>
        <taxon>Lasiosphaeria</taxon>
    </lineage>
</organism>
<feature type="transmembrane region" description="Helical" evidence="5">
    <location>
        <begin position="361"/>
        <end position="380"/>
    </location>
</feature>
<evidence type="ECO:0000256" key="2">
    <source>
        <dbReference type="ARBA" id="ARBA00023043"/>
    </source>
</evidence>
<feature type="repeat" description="ANK" evidence="3">
    <location>
        <begin position="799"/>
        <end position="834"/>
    </location>
</feature>
<comment type="caution">
    <text evidence="7">The sequence shown here is derived from an EMBL/GenBank/DDBJ whole genome shotgun (WGS) entry which is preliminary data.</text>
</comment>
<dbReference type="SUPFAM" id="SSF48403">
    <property type="entry name" value="Ankyrin repeat"/>
    <property type="match status" value="1"/>
</dbReference>
<reference evidence="7" key="1">
    <citation type="journal article" date="2023" name="Mol. Phylogenet. Evol.">
        <title>Genome-scale phylogeny and comparative genomics of the fungal order Sordariales.</title>
        <authorList>
            <person name="Hensen N."/>
            <person name="Bonometti L."/>
            <person name="Westerberg I."/>
            <person name="Brannstrom I.O."/>
            <person name="Guillou S."/>
            <person name="Cros-Aarteil S."/>
            <person name="Calhoun S."/>
            <person name="Haridas S."/>
            <person name="Kuo A."/>
            <person name="Mondo S."/>
            <person name="Pangilinan J."/>
            <person name="Riley R."/>
            <person name="LaButti K."/>
            <person name="Andreopoulos B."/>
            <person name="Lipzen A."/>
            <person name="Chen C."/>
            <person name="Yan M."/>
            <person name="Daum C."/>
            <person name="Ng V."/>
            <person name="Clum A."/>
            <person name="Steindorff A."/>
            <person name="Ohm R.A."/>
            <person name="Martin F."/>
            <person name="Silar P."/>
            <person name="Natvig D.O."/>
            <person name="Lalanne C."/>
            <person name="Gautier V."/>
            <person name="Ament-Velasquez S.L."/>
            <person name="Kruys A."/>
            <person name="Hutchinson M.I."/>
            <person name="Powell A.J."/>
            <person name="Barry K."/>
            <person name="Miller A.N."/>
            <person name="Grigoriev I.V."/>
            <person name="Debuchy R."/>
            <person name="Gladieux P."/>
            <person name="Hiltunen Thoren M."/>
            <person name="Johannesson H."/>
        </authorList>
    </citation>
    <scope>NUCLEOTIDE SEQUENCE</scope>
    <source>
        <strain evidence="7">CBS 958.72</strain>
    </source>
</reference>
<keyword evidence="5" id="KW-1133">Transmembrane helix</keyword>
<dbReference type="Gene3D" id="1.25.40.20">
    <property type="entry name" value="Ankyrin repeat-containing domain"/>
    <property type="match status" value="2"/>
</dbReference>
<dbReference type="InterPro" id="IPR002110">
    <property type="entry name" value="Ankyrin_rpt"/>
</dbReference>
<keyword evidence="6" id="KW-0732">Signal</keyword>
<dbReference type="SMART" id="SM00248">
    <property type="entry name" value="ANK"/>
    <property type="match status" value="2"/>
</dbReference>
<gene>
    <name evidence="7" type="ORF">B0T24DRAFT_694245</name>
</gene>